<dbReference type="FunFam" id="3.30.70.270:FF:000001">
    <property type="entry name" value="Diguanylate cyclase domain protein"/>
    <property type="match status" value="1"/>
</dbReference>
<dbReference type="SUPFAM" id="SSF52172">
    <property type="entry name" value="CheY-like"/>
    <property type="match status" value="1"/>
</dbReference>
<evidence type="ECO:0000313" key="6">
    <source>
        <dbReference type="EMBL" id="ATX78846.1"/>
    </source>
</evidence>
<dbReference type="GO" id="GO:0043709">
    <property type="term" value="P:cell adhesion involved in single-species biofilm formation"/>
    <property type="evidence" value="ECO:0007669"/>
    <property type="project" value="TreeGrafter"/>
</dbReference>
<name>A0A2K8L3M4_MARES</name>
<evidence type="ECO:0000313" key="7">
    <source>
        <dbReference type="Proteomes" id="UP000231701"/>
    </source>
</evidence>
<dbReference type="SUPFAM" id="SSF55073">
    <property type="entry name" value="Nucleotide cyclase"/>
    <property type="match status" value="1"/>
</dbReference>
<dbReference type="Gene3D" id="3.40.50.2300">
    <property type="match status" value="1"/>
</dbReference>
<feature type="modified residue" description="4-aspartylphosphate" evidence="3">
    <location>
        <position position="69"/>
    </location>
</feature>
<sequence>MADQKINAGIGVPAKAPFRVLLVDDQAIIFEAVRRMLSAANDIELHYCGEGAKALQMASEVKPDVILQDLIMPDVDGLMLVKFYRANAATTEIPVVVLSSKEEAKTKAEAFHCGANDYLVKLPDQIEMLARLRYHAKTHKTLLERNAAVEELKRISLTDGLTKINNRRHFDMTLLGEFKRARREKSSLAVVMLDVDHFKQFNDNYGHQAGDECLVQVAEALQSSISRPADMVARYGGEEFVAILPDTSREGMLHVAEKIRQAVFNLQIPHEYSSVESVVTVSLGVAQMMPAPEAEDSQVELLIKLADQGLYEAKESGRNRIAGVN</sequence>
<protein>
    <recommendedName>
        <fullName evidence="1">diguanylate cyclase</fullName>
        <ecNumber evidence="1">2.7.7.65</ecNumber>
    </recommendedName>
</protein>
<dbReference type="Pfam" id="PF00990">
    <property type="entry name" value="GGDEF"/>
    <property type="match status" value="1"/>
</dbReference>
<evidence type="ECO:0000259" key="5">
    <source>
        <dbReference type="PROSITE" id="PS50887"/>
    </source>
</evidence>
<feature type="domain" description="GGDEF" evidence="5">
    <location>
        <begin position="186"/>
        <end position="325"/>
    </location>
</feature>
<dbReference type="Pfam" id="PF00072">
    <property type="entry name" value="Response_reg"/>
    <property type="match status" value="1"/>
</dbReference>
<keyword evidence="6" id="KW-0808">Transferase</keyword>
<dbReference type="GO" id="GO:0000160">
    <property type="term" value="P:phosphorelay signal transduction system"/>
    <property type="evidence" value="ECO:0007669"/>
    <property type="project" value="InterPro"/>
</dbReference>
<organism evidence="6 7">
    <name type="scientific">Mariprofundus aestuarium</name>
    <dbReference type="NCBI Taxonomy" id="1921086"/>
    <lineage>
        <taxon>Bacteria</taxon>
        <taxon>Pseudomonadati</taxon>
        <taxon>Pseudomonadota</taxon>
        <taxon>Candidatius Mariprofundia</taxon>
        <taxon>Mariprofundales</taxon>
        <taxon>Mariprofundaceae</taxon>
        <taxon>Mariprofundus</taxon>
    </lineage>
</organism>
<gene>
    <name evidence="6" type="ORF">Ga0123461_0405</name>
</gene>
<dbReference type="SMART" id="SM00448">
    <property type="entry name" value="REC"/>
    <property type="match status" value="1"/>
</dbReference>
<dbReference type="EMBL" id="CP018799">
    <property type="protein sequence ID" value="ATX78846.1"/>
    <property type="molecule type" value="Genomic_DNA"/>
</dbReference>
<dbReference type="PROSITE" id="PS50110">
    <property type="entry name" value="RESPONSE_REGULATORY"/>
    <property type="match status" value="1"/>
</dbReference>
<keyword evidence="6" id="KW-0548">Nucleotidyltransferase</keyword>
<dbReference type="PANTHER" id="PTHR45138:SF9">
    <property type="entry name" value="DIGUANYLATE CYCLASE DGCM-RELATED"/>
    <property type="match status" value="1"/>
</dbReference>
<keyword evidence="7" id="KW-1185">Reference proteome</keyword>
<comment type="catalytic activity">
    <reaction evidence="2">
        <text>2 GTP = 3',3'-c-di-GMP + 2 diphosphate</text>
        <dbReference type="Rhea" id="RHEA:24898"/>
        <dbReference type="ChEBI" id="CHEBI:33019"/>
        <dbReference type="ChEBI" id="CHEBI:37565"/>
        <dbReference type="ChEBI" id="CHEBI:58805"/>
        <dbReference type="EC" id="2.7.7.65"/>
    </reaction>
</comment>
<dbReference type="SMART" id="SM00267">
    <property type="entry name" value="GGDEF"/>
    <property type="match status" value="1"/>
</dbReference>
<proteinExistence type="predicted"/>
<dbReference type="CDD" id="cd01949">
    <property type="entry name" value="GGDEF"/>
    <property type="match status" value="1"/>
</dbReference>
<dbReference type="RefSeq" id="WP_232710287.1">
    <property type="nucleotide sequence ID" value="NZ_CP018799.1"/>
</dbReference>
<evidence type="ECO:0000259" key="4">
    <source>
        <dbReference type="PROSITE" id="PS50110"/>
    </source>
</evidence>
<dbReference type="PANTHER" id="PTHR45138">
    <property type="entry name" value="REGULATORY COMPONENTS OF SENSORY TRANSDUCTION SYSTEM"/>
    <property type="match status" value="1"/>
</dbReference>
<reference evidence="6 7" key="1">
    <citation type="submission" date="2016-12" db="EMBL/GenBank/DDBJ databases">
        <title>Isolation and genomic insights into novel planktonic Zetaproteobacteria from stratified waters of the Chesapeake Bay.</title>
        <authorList>
            <person name="McAllister S.M."/>
            <person name="Kato S."/>
            <person name="Chan C.S."/>
            <person name="Chiu B.K."/>
            <person name="Field E.K."/>
        </authorList>
    </citation>
    <scope>NUCLEOTIDE SEQUENCE [LARGE SCALE GENOMIC DNA]</scope>
    <source>
        <strain evidence="6 7">CP-5</strain>
    </source>
</reference>
<dbReference type="InterPro" id="IPR001789">
    <property type="entry name" value="Sig_transdc_resp-reg_receiver"/>
</dbReference>
<feature type="domain" description="Response regulatory" evidence="4">
    <location>
        <begin position="19"/>
        <end position="136"/>
    </location>
</feature>
<accession>A0A2K8L3M4</accession>
<dbReference type="InterPro" id="IPR043128">
    <property type="entry name" value="Rev_trsase/Diguanyl_cyclase"/>
</dbReference>
<dbReference type="NCBIfam" id="TIGR00254">
    <property type="entry name" value="GGDEF"/>
    <property type="match status" value="1"/>
</dbReference>
<dbReference type="EC" id="2.7.7.65" evidence="1"/>
<dbReference type="InterPro" id="IPR000160">
    <property type="entry name" value="GGDEF_dom"/>
</dbReference>
<dbReference type="InterPro" id="IPR029787">
    <property type="entry name" value="Nucleotide_cyclase"/>
</dbReference>
<dbReference type="GO" id="GO:1902201">
    <property type="term" value="P:negative regulation of bacterial-type flagellum-dependent cell motility"/>
    <property type="evidence" value="ECO:0007669"/>
    <property type="project" value="TreeGrafter"/>
</dbReference>
<dbReference type="AlphaFoldDB" id="A0A2K8L3M4"/>
<evidence type="ECO:0000256" key="1">
    <source>
        <dbReference type="ARBA" id="ARBA00012528"/>
    </source>
</evidence>
<dbReference type="KEGG" id="maes:Ga0123461_0405"/>
<dbReference type="InterPro" id="IPR050469">
    <property type="entry name" value="Diguanylate_Cyclase"/>
</dbReference>
<dbReference type="GO" id="GO:0052621">
    <property type="term" value="F:diguanylate cyclase activity"/>
    <property type="evidence" value="ECO:0007669"/>
    <property type="project" value="UniProtKB-EC"/>
</dbReference>
<dbReference type="GO" id="GO:0005886">
    <property type="term" value="C:plasma membrane"/>
    <property type="evidence" value="ECO:0007669"/>
    <property type="project" value="TreeGrafter"/>
</dbReference>
<dbReference type="PROSITE" id="PS50887">
    <property type="entry name" value="GGDEF"/>
    <property type="match status" value="1"/>
</dbReference>
<evidence type="ECO:0000256" key="2">
    <source>
        <dbReference type="ARBA" id="ARBA00034247"/>
    </source>
</evidence>
<keyword evidence="3" id="KW-0597">Phosphoprotein</keyword>
<dbReference type="Gene3D" id="3.30.70.270">
    <property type="match status" value="1"/>
</dbReference>
<evidence type="ECO:0000256" key="3">
    <source>
        <dbReference type="PROSITE-ProRule" id="PRU00169"/>
    </source>
</evidence>
<dbReference type="Proteomes" id="UP000231701">
    <property type="component" value="Chromosome"/>
</dbReference>
<dbReference type="InterPro" id="IPR011006">
    <property type="entry name" value="CheY-like_superfamily"/>
</dbReference>